<feature type="transmembrane region" description="Helical" evidence="1">
    <location>
        <begin position="56"/>
        <end position="78"/>
    </location>
</feature>
<feature type="transmembrane region" description="Helical" evidence="1">
    <location>
        <begin position="172"/>
        <end position="196"/>
    </location>
</feature>
<reference evidence="3 4" key="1">
    <citation type="submission" date="2014-04" db="EMBL/GenBank/DDBJ databases">
        <authorList>
            <consortium name="DOE Joint Genome Institute"/>
            <person name="Kuo A."/>
            <person name="Gay G."/>
            <person name="Dore J."/>
            <person name="Kohler A."/>
            <person name="Nagy L.G."/>
            <person name="Floudas D."/>
            <person name="Copeland A."/>
            <person name="Barry K.W."/>
            <person name="Cichocki N."/>
            <person name="Veneault-Fourrey C."/>
            <person name="LaButti K."/>
            <person name="Lindquist E.A."/>
            <person name="Lipzen A."/>
            <person name="Lundell T."/>
            <person name="Morin E."/>
            <person name="Murat C."/>
            <person name="Sun H."/>
            <person name="Tunlid A."/>
            <person name="Henrissat B."/>
            <person name="Grigoriev I.V."/>
            <person name="Hibbett D.S."/>
            <person name="Martin F."/>
            <person name="Nordberg H.P."/>
            <person name="Cantor M.N."/>
            <person name="Hua S.X."/>
        </authorList>
    </citation>
    <scope>NUCLEOTIDE SEQUENCE [LARGE SCALE GENOMIC DNA]</scope>
    <source>
        <strain evidence="4">h7</strain>
    </source>
</reference>
<feature type="domain" description="DUF6533" evidence="2">
    <location>
        <begin position="24"/>
        <end position="67"/>
    </location>
</feature>
<name>A0A0C3BY03_HEBCY</name>
<keyword evidence="1" id="KW-1133">Transmembrane helix</keyword>
<feature type="transmembrane region" description="Helical" evidence="1">
    <location>
        <begin position="216"/>
        <end position="236"/>
    </location>
</feature>
<keyword evidence="4" id="KW-1185">Reference proteome</keyword>
<dbReference type="Proteomes" id="UP000053424">
    <property type="component" value="Unassembled WGS sequence"/>
</dbReference>
<sequence>MESGDQMAAFINGLRALRLVANLSVVSCAMFTWDYIITFGMEVDLVWKSNWSLMKVLYLIQRYLPFIDTAWLMVYALTKTGLTKTACQKIYLTSSASIAIGVTTSELILTLRTWAVWERNRRLSIILPTLYVFLWFPNYIIDGMFLSSLKFIDPPYPGIQGCFMTYTMNIKYLTFSWILLAFWDALMLVLMLIPTIREYRSGGTLMKVVYRDGVGYYLYLFALSVTNMLMIQTLPVSR</sequence>
<dbReference type="EMBL" id="KN831801">
    <property type="protein sequence ID" value="KIM36934.1"/>
    <property type="molecule type" value="Genomic_DNA"/>
</dbReference>
<evidence type="ECO:0000313" key="4">
    <source>
        <dbReference type="Proteomes" id="UP000053424"/>
    </source>
</evidence>
<reference evidence="4" key="2">
    <citation type="submission" date="2015-01" db="EMBL/GenBank/DDBJ databases">
        <title>Evolutionary Origins and Diversification of the Mycorrhizal Mutualists.</title>
        <authorList>
            <consortium name="DOE Joint Genome Institute"/>
            <consortium name="Mycorrhizal Genomics Consortium"/>
            <person name="Kohler A."/>
            <person name="Kuo A."/>
            <person name="Nagy L.G."/>
            <person name="Floudas D."/>
            <person name="Copeland A."/>
            <person name="Barry K.W."/>
            <person name="Cichocki N."/>
            <person name="Veneault-Fourrey C."/>
            <person name="LaButti K."/>
            <person name="Lindquist E.A."/>
            <person name="Lipzen A."/>
            <person name="Lundell T."/>
            <person name="Morin E."/>
            <person name="Murat C."/>
            <person name="Riley R."/>
            <person name="Ohm R."/>
            <person name="Sun H."/>
            <person name="Tunlid A."/>
            <person name="Henrissat B."/>
            <person name="Grigoriev I.V."/>
            <person name="Hibbett D.S."/>
            <person name="Martin F."/>
        </authorList>
    </citation>
    <scope>NUCLEOTIDE SEQUENCE [LARGE SCALE GENOMIC DNA]</scope>
    <source>
        <strain evidence="4">h7</strain>
    </source>
</reference>
<proteinExistence type="predicted"/>
<dbReference type="HOGENOM" id="CLU_035509_11_3_1"/>
<feature type="transmembrane region" description="Helical" evidence="1">
    <location>
        <begin position="16"/>
        <end position="36"/>
    </location>
</feature>
<evidence type="ECO:0000259" key="2">
    <source>
        <dbReference type="Pfam" id="PF20151"/>
    </source>
</evidence>
<dbReference type="OrthoDB" id="3350812at2759"/>
<gene>
    <name evidence="3" type="ORF">M413DRAFT_31328</name>
</gene>
<evidence type="ECO:0000256" key="1">
    <source>
        <dbReference type="SAM" id="Phobius"/>
    </source>
</evidence>
<evidence type="ECO:0000313" key="3">
    <source>
        <dbReference type="EMBL" id="KIM36934.1"/>
    </source>
</evidence>
<keyword evidence="1" id="KW-0472">Membrane</keyword>
<accession>A0A0C3BY03</accession>
<dbReference type="InterPro" id="IPR045340">
    <property type="entry name" value="DUF6533"/>
</dbReference>
<dbReference type="AlphaFoldDB" id="A0A0C3BY03"/>
<protein>
    <recommendedName>
        <fullName evidence="2">DUF6533 domain-containing protein</fullName>
    </recommendedName>
</protein>
<organism evidence="3 4">
    <name type="scientific">Hebeloma cylindrosporum</name>
    <dbReference type="NCBI Taxonomy" id="76867"/>
    <lineage>
        <taxon>Eukaryota</taxon>
        <taxon>Fungi</taxon>
        <taxon>Dikarya</taxon>
        <taxon>Basidiomycota</taxon>
        <taxon>Agaricomycotina</taxon>
        <taxon>Agaricomycetes</taxon>
        <taxon>Agaricomycetidae</taxon>
        <taxon>Agaricales</taxon>
        <taxon>Agaricineae</taxon>
        <taxon>Hymenogastraceae</taxon>
        <taxon>Hebeloma</taxon>
    </lineage>
</organism>
<dbReference type="Pfam" id="PF20151">
    <property type="entry name" value="DUF6533"/>
    <property type="match status" value="1"/>
</dbReference>
<keyword evidence="1" id="KW-0812">Transmembrane</keyword>
<feature type="transmembrane region" description="Helical" evidence="1">
    <location>
        <begin position="123"/>
        <end position="141"/>
    </location>
</feature>